<comment type="similarity">
    <text evidence="2">Belongs to the LuxC family.</text>
</comment>
<dbReference type="InterPro" id="IPR008670">
    <property type="entry name" value="CoA_reduct_LuxC"/>
</dbReference>
<keyword evidence="1 2" id="KW-0521">NADP</keyword>
<dbReference type="CDD" id="cd07080">
    <property type="entry name" value="ALDH_Acyl-CoA-Red_LuxC"/>
    <property type="match status" value="1"/>
</dbReference>
<sequence length="478" mass="52579">MNSNDSAARAGISEEEIVLVPHFIKGQTVLGADIRHRSRDLGTDFATPALDLDGMVWQRGAPGPAFDLPVEQVIDFLVRVGERLTLDKNELLREALEGMVRVSELGRRILENCYNDICHMFSREVMLAEVRESLGSLEVIDGWKVRDLHQRKNRIRAFPPRLVHILAGNSPMVAAMTIVRAALSKGVHLLKLPSNDLFTATAILRTMAAVDPDHPVTRSFSIAYWKGGDVAVESILYRAQYFDKIVVWGGESAVRHAQSYVGPGFEMIAYDPKVSISMVGQQAFGSDEALREVAMRGAADVLSFNQDACNASRFQFVEGDTEQCDRYSALLAEAMGIDVRYGGGHYLPTPADIRDEVDMLKMLEPVYAVFGGYEGRGLVVRSDEPVGFHPNVKTVNVVQVSSLADALRYVTVATQTVGVWPPSRKRELRDGLASAGVQRIVSLGEANAPGSFGGMPHDATIPLHRFMKWITEEGDETP</sequence>
<evidence type="ECO:0000256" key="2">
    <source>
        <dbReference type="PIRNR" id="PIRNR009414"/>
    </source>
</evidence>
<accession>A0A6M3ZSI6</accession>
<keyword evidence="2" id="KW-0560">Oxidoreductase</keyword>
<proteinExistence type="inferred from homology"/>
<dbReference type="GO" id="GO:0008218">
    <property type="term" value="P:bioluminescence"/>
    <property type="evidence" value="ECO:0007669"/>
    <property type="project" value="InterPro"/>
</dbReference>
<dbReference type="EMBL" id="CP008956">
    <property type="protein sequence ID" value="QJQ01496.1"/>
    <property type="molecule type" value="Genomic_DNA"/>
</dbReference>
<dbReference type="InterPro" id="IPR016161">
    <property type="entry name" value="Ald_DH/histidinol_DH"/>
</dbReference>
<dbReference type="SUPFAM" id="SSF53720">
    <property type="entry name" value="ALDH-like"/>
    <property type="match status" value="1"/>
</dbReference>
<dbReference type="GO" id="GO:0003995">
    <property type="term" value="F:acyl-CoA dehydrogenase activity"/>
    <property type="evidence" value="ECO:0007669"/>
    <property type="project" value="InterPro"/>
</dbReference>
<protein>
    <recommendedName>
        <fullName evidence="2">Acyl-CoA reductase</fullName>
        <ecNumber evidence="2">1.2.1.50</ecNumber>
    </recommendedName>
</protein>
<dbReference type="AlphaFoldDB" id="A0A6M3ZSI6"/>
<dbReference type="Pfam" id="PF05893">
    <property type="entry name" value="LuxC"/>
    <property type="match status" value="1"/>
</dbReference>
<comment type="catalytic activity">
    <reaction evidence="2">
        <text>a long-chain fatty aldehyde + NADP(+) + CoA = a long-chain fatty acyl-CoA + NADPH + H(+)</text>
        <dbReference type="Rhea" id="RHEA:15437"/>
        <dbReference type="ChEBI" id="CHEBI:15378"/>
        <dbReference type="ChEBI" id="CHEBI:17176"/>
        <dbReference type="ChEBI" id="CHEBI:57287"/>
        <dbReference type="ChEBI" id="CHEBI:57783"/>
        <dbReference type="ChEBI" id="CHEBI:58349"/>
        <dbReference type="ChEBI" id="CHEBI:83139"/>
        <dbReference type="EC" id="1.2.1.50"/>
    </reaction>
</comment>
<name>A0A6M3ZSI6_9BURK</name>
<evidence type="ECO:0000313" key="3">
    <source>
        <dbReference type="EMBL" id="QJQ01496.1"/>
    </source>
</evidence>
<dbReference type="RefSeq" id="WP_017450439.1">
    <property type="nucleotide sequence ID" value="NZ_CP008956.1"/>
</dbReference>
<dbReference type="GO" id="GO:0050062">
    <property type="term" value="F:long-chain-fatty-acyl-CoA reductase activity"/>
    <property type="evidence" value="ECO:0007669"/>
    <property type="project" value="UniProtKB-EC"/>
</dbReference>
<evidence type="ECO:0000313" key="4">
    <source>
        <dbReference type="Proteomes" id="UP000501648"/>
    </source>
</evidence>
<dbReference type="Proteomes" id="UP000501648">
    <property type="component" value="Chromosome"/>
</dbReference>
<dbReference type="PIRSF" id="PIRSF009414">
    <property type="entry name" value="LuxC"/>
    <property type="match status" value="1"/>
</dbReference>
<reference evidence="3 4" key="1">
    <citation type="journal article" date="2012" name="J. Bacteriol.">
        <title>Genome sequence of the pathogenic Herbaspirillum seropedicae strain Os34, isolated from rice roots.</title>
        <authorList>
            <person name="Ye W."/>
            <person name="Ye S."/>
            <person name="Liu J."/>
            <person name="Chang S."/>
            <person name="Chen M."/>
            <person name="Zhu B."/>
            <person name="Guo L."/>
            <person name="An Q."/>
        </authorList>
    </citation>
    <scope>NUCLEOTIDE SEQUENCE [LARGE SCALE GENOMIC DNA]</scope>
    <source>
        <strain evidence="3 4">Os34</strain>
    </source>
</reference>
<evidence type="ECO:0000256" key="1">
    <source>
        <dbReference type="ARBA" id="ARBA00022857"/>
    </source>
</evidence>
<dbReference type="EC" id="1.2.1.50" evidence="2"/>
<gene>
    <name evidence="3" type="ORF">C798_14990</name>
</gene>
<organism evidence="3 4">
    <name type="scientific">Herbaspirillum rubrisubalbicans Os34</name>
    <dbReference type="NCBI Taxonomy" id="1235827"/>
    <lineage>
        <taxon>Bacteria</taxon>
        <taxon>Pseudomonadati</taxon>
        <taxon>Pseudomonadota</taxon>
        <taxon>Betaproteobacteria</taxon>
        <taxon>Burkholderiales</taxon>
        <taxon>Oxalobacteraceae</taxon>
        <taxon>Herbaspirillum</taxon>
    </lineage>
</organism>